<protein>
    <recommendedName>
        <fullName evidence="4">DUF2809 domain-containing protein</fullName>
    </recommendedName>
</protein>
<keyword evidence="1" id="KW-0472">Membrane</keyword>
<dbReference type="Pfam" id="PF10990">
    <property type="entry name" value="DUF2809"/>
    <property type="match status" value="1"/>
</dbReference>
<accession>M1LS77</accession>
<dbReference type="HOGENOM" id="CLU_133181_1_0_9"/>
<evidence type="ECO:0000256" key="1">
    <source>
        <dbReference type="SAM" id="Phobius"/>
    </source>
</evidence>
<dbReference type="Proteomes" id="UP000011728">
    <property type="component" value="Chromosome"/>
</dbReference>
<keyword evidence="3" id="KW-1185">Reference proteome</keyword>
<feature type="transmembrane region" description="Helical" evidence="1">
    <location>
        <begin position="60"/>
        <end position="82"/>
    </location>
</feature>
<dbReference type="KEGG" id="csr:Cspa_c20240"/>
<evidence type="ECO:0000313" key="3">
    <source>
        <dbReference type="Proteomes" id="UP000011728"/>
    </source>
</evidence>
<proteinExistence type="predicted"/>
<keyword evidence="1" id="KW-1133">Transmembrane helix</keyword>
<keyword evidence="1" id="KW-0812">Transmembrane</keyword>
<gene>
    <name evidence="2" type="ORF">Cspa_c20240</name>
</gene>
<reference evidence="2 3" key="1">
    <citation type="submission" date="2013-02" db="EMBL/GenBank/DDBJ databases">
        <title>Genome sequence of Clostridium saccharoperbutylacetonicum N1-4(HMT).</title>
        <authorList>
            <person name="Poehlein A."/>
            <person name="Daniel R."/>
        </authorList>
    </citation>
    <scope>NUCLEOTIDE SEQUENCE [LARGE SCALE GENOMIC DNA]</scope>
    <source>
        <strain evidence="3">N1-4(HMT)</strain>
    </source>
</reference>
<evidence type="ECO:0000313" key="2">
    <source>
        <dbReference type="EMBL" id="AGF55790.1"/>
    </source>
</evidence>
<dbReference type="eggNOG" id="ENOG503314C">
    <property type="taxonomic scope" value="Bacteria"/>
</dbReference>
<dbReference type="InterPro" id="IPR021257">
    <property type="entry name" value="DUF2809"/>
</dbReference>
<dbReference type="OrthoDB" id="5360192at2"/>
<organism evidence="2 3">
    <name type="scientific">Clostridium saccharoperbutylacetonicum N1-4(HMT)</name>
    <dbReference type="NCBI Taxonomy" id="931276"/>
    <lineage>
        <taxon>Bacteria</taxon>
        <taxon>Bacillati</taxon>
        <taxon>Bacillota</taxon>
        <taxon>Clostridia</taxon>
        <taxon>Eubacteriales</taxon>
        <taxon>Clostridiaceae</taxon>
        <taxon>Clostridium</taxon>
    </lineage>
</organism>
<feature type="transmembrane region" description="Helical" evidence="1">
    <location>
        <begin position="7"/>
        <end position="25"/>
    </location>
</feature>
<sequence>MEKHIKYIIMFAVLLIIEILIGRFMHHGFIRDYGGDILIIPLLYTFIRIFWLEDSKTTRLYLPLGLFLFGVCVELLQAVNFIDILEIGRNSTLGIIIGSTCDWKDILCYLAGTVLISGWNYKNLLKRITY</sequence>
<evidence type="ECO:0008006" key="4">
    <source>
        <dbReference type="Google" id="ProtNLM"/>
    </source>
</evidence>
<feature type="transmembrane region" description="Helical" evidence="1">
    <location>
        <begin position="37"/>
        <end position="53"/>
    </location>
</feature>
<dbReference type="RefSeq" id="WP_015392111.1">
    <property type="nucleotide sequence ID" value="NC_020291.1"/>
</dbReference>
<dbReference type="PATRIC" id="fig|931276.5.peg.2018"/>
<dbReference type="AlphaFoldDB" id="M1LS77"/>
<name>M1LS77_9CLOT</name>
<dbReference type="EMBL" id="CP004121">
    <property type="protein sequence ID" value="AGF55790.1"/>
    <property type="molecule type" value="Genomic_DNA"/>
</dbReference>